<dbReference type="InterPro" id="IPR001509">
    <property type="entry name" value="Epimerase_deHydtase"/>
</dbReference>
<gene>
    <name evidence="2" type="ORF">GENT11_02990</name>
</gene>
<reference evidence="2 3" key="2">
    <citation type="journal article" date="2022" name="Microorganisms">
        <title>Complete Genome Sequences of Two Flavobacterium ammonificans Strains and a Flavobacterium ammoniigenes Strain of Ammonifying Bacterioplankton Isolated from Surface River Water.</title>
        <authorList>
            <person name="Suda W."/>
            <person name="Ogata Y."/>
            <person name="Shindo C."/>
            <person name="Watanabe K."/>
        </authorList>
    </citation>
    <scope>NUCLEOTIDE SEQUENCE [LARGE SCALE GENOMIC DNA]</scope>
    <source>
        <strain evidence="2 3">GENT11</strain>
    </source>
</reference>
<organism evidence="2 3">
    <name type="scientific">Flavobacterium ammonificans</name>
    <dbReference type="NCBI Taxonomy" id="1751056"/>
    <lineage>
        <taxon>Bacteria</taxon>
        <taxon>Pseudomonadati</taxon>
        <taxon>Bacteroidota</taxon>
        <taxon>Flavobacteriia</taxon>
        <taxon>Flavobacteriales</taxon>
        <taxon>Flavobacteriaceae</taxon>
        <taxon>Flavobacterium</taxon>
    </lineage>
</organism>
<protein>
    <submittedName>
        <fullName evidence="2">NAD-dependent epimerase</fullName>
    </submittedName>
</protein>
<keyword evidence="3" id="KW-1185">Reference proteome</keyword>
<dbReference type="Proteomes" id="UP001319865">
    <property type="component" value="Chromosome"/>
</dbReference>
<proteinExistence type="predicted"/>
<dbReference type="EMBL" id="AP025183">
    <property type="protein sequence ID" value="BDB51987.1"/>
    <property type="molecule type" value="Genomic_DNA"/>
</dbReference>
<dbReference type="PANTHER" id="PTHR48079">
    <property type="entry name" value="PROTEIN YEEZ"/>
    <property type="match status" value="1"/>
</dbReference>
<sequence length="333" mass="37454">MILVTGGTGLVGAHLLLHLVEQGENVRALCRTKSSIEKTENLFSLYHKPHLFEKIEWIEGDILDIPSLEIAFQNIEFVYHCAALISFDPKEEDAIRKTNIEGTANIVNFCLAFGIKKMLFVSSIAALGDPNAVETTISETTEWNPEKPHSDYAISKYGAEMEVWRGQQEGLSVVIVNPGIILGPRFPEQGSGALFSAVAKGLSFYTLGTTGFIAVTDVVKASVQLMNSDIKNERFTLIENNYSFREILNCIAESFNVKRPKWHATPFLVNLFWRIDWLLSTFFFQKRKLSRDSAKASFSKSNYDNSKIKAVLNIEFKSVTEYIETIAPIHFVK</sequence>
<reference evidence="2 3" key="1">
    <citation type="journal article" date="2022" name="Int. J. Syst. Evol. Microbiol.">
        <title>Flavobacterium ammonificans sp. nov. and Flavobacterium ammoniigenes sp. nov., ammonifying bacteria isolated from surface river water.</title>
        <authorList>
            <person name="Watanabe K."/>
            <person name="Kitamura T."/>
            <person name="Ogata Y."/>
            <person name="Shindo C."/>
            <person name="Suda W."/>
        </authorList>
    </citation>
    <scope>NUCLEOTIDE SEQUENCE [LARGE SCALE GENOMIC DNA]</scope>
    <source>
        <strain evidence="2 3">GENT11</strain>
    </source>
</reference>
<evidence type="ECO:0000313" key="3">
    <source>
        <dbReference type="Proteomes" id="UP001319865"/>
    </source>
</evidence>
<evidence type="ECO:0000313" key="2">
    <source>
        <dbReference type="EMBL" id="BDB51987.1"/>
    </source>
</evidence>
<feature type="domain" description="NAD-dependent epimerase/dehydratase" evidence="1">
    <location>
        <begin position="2"/>
        <end position="229"/>
    </location>
</feature>
<dbReference type="Pfam" id="PF01370">
    <property type="entry name" value="Epimerase"/>
    <property type="match status" value="1"/>
</dbReference>
<dbReference type="RefSeq" id="WP_229330521.1">
    <property type="nucleotide sequence ID" value="NZ_AP025183.1"/>
</dbReference>
<dbReference type="InterPro" id="IPR051783">
    <property type="entry name" value="NAD(P)-dependent_oxidoreduct"/>
</dbReference>
<dbReference type="PANTHER" id="PTHR48079:SF6">
    <property type="entry name" value="NAD(P)-BINDING DOMAIN-CONTAINING PROTEIN-RELATED"/>
    <property type="match status" value="1"/>
</dbReference>
<dbReference type="InterPro" id="IPR036291">
    <property type="entry name" value="NAD(P)-bd_dom_sf"/>
</dbReference>
<dbReference type="SUPFAM" id="SSF51735">
    <property type="entry name" value="NAD(P)-binding Rossmann-fold domains"/>
    <property type="match status" value="1"/>
</dbReference>
<name>A0ABN6KS78_9FLAO</name>
<accession>A0ABN6KS78</accession>
<evidence type="ECO:0000259" key="1">
    <source>
        <dbReference type="Pfam" id="PF01370"/>
    </source>
</evidence>
<dbReference type="Gene3D" id="3.40.50.720">
    <property type="entry name" value="NAD(P)-binding Rossmann-like Domain"/>
    <property type="match status" value="1"/>
</dbReference>